<evidence type="ECO:0000313" key="6">
    <source>
        <dbReference type="Proteomes" id="UP000188836"/>
    </source>
</evidence>
<evidence type="ECO:0000256" key="1">
    <source>
        <dbReference type="ARBA" id="ARBA00023015"/>
    </source>
</evidence>
<dbReference type="InterPro" id="IPR002577">
    <property type="entry name" value="HTH_HxlR"/>
</dbReference>
<evidence type="ECO:0000313" key="5">
    <source>
        <dbReference type="EMBL" id="ONM46295.1"/>
    </source>
</evidence>
<name>A0A1W0B7R8_9NOCA</name>
<accession>A0A1W0B7R8</accession>
<dbReference type="PANTHER" id="PTHR33204:SF18">
    <property type="entry name" value="TRANSCRIPTIONAL REGULATORY PROTEIN"/>
    <property type="match status" value="1"/>
</dbReference>
<dbReference type="SUPFAM" id="SSF46785">
    <property type="entry name" value="Winged helix' DNA-binding domain"/>
    <property type="match status" value="1"/>
</dbReference>
<gene>
    <name evidence="5" type="ORF">B0T46_23705</name>
</gene>
<organism evidence="5 6">
    <name type="scientific">Nocardia donostiensis</name>
    <dbReference type="NCBI Taxonomy" id="1538463"/>
    <lineage>
        <taxon>Bacteria</taxon>
        <taxon>Bacillati</taxon>
        <taxon>Actinomycetota</taxon>
        <taxon>Actinomycetes</taxon>
        <taxon>Mycobacteriales</taxon>
        <taxon>Nocardiaceae</taxon>
        <taxon>Nocardia</taxon>
    </lineage>
</organism>
<dbReference type="InterPro" id="IPR036390">
    <property type="entry name" value="WH_DNA-bd_sf"/>
</dbReference>
<proteinExistence type="predicted"/>
<dbReference type="PANTHER" id="PTHR33204">
    <property type="entry name" value="TRANSCRIPTIONAL REGULATOR, MARR FAMILY"/>
    <property type="match status" value="1"/>
</dbReference>
<dbReference type="RefSeq" id="WP_077121159.1">
    <property type="nucleotide sequence ID" value="NZ_MUKP01000031.1"/>
</dbReference>
<reference evidence="5 6" key="1">
    <citation type="journal article" date="2016" name="Antonie Van Leeuwenhoek">
        <title>Nocardia donostiensis sp. nov., isolated from human respiratory specimens.</title>
        <authorList>
            <person name="Ercibengoa M."/>
            <person name="Bell M."/>
            <person name="Marimon J.M."/>
            <person name="Humrighouse B."/>
            <person name="Klenk H.P."/>
            <person name="Potter G."/>
            <person name="Perez-Trallero E."/>
        </authorList>
    </citation>
    <scope>NUCLEOTIDE SEQUENCE [LARGE SCALE GENOMIC DNA]</scope>
    <source>
        <strain evidence="5 6">X1655</strain>
    </source>
</reference>
<evidence type="ECO:0000256" key="2">
    <source>
        <dbReference type="ARBA" id="ARBA00023125"/>
    </source>
</evidence>
<dbReference type="PROSITE" id="PS51118">
    <property type="entry name" value="HTH_HXLR"/>
    <property type="match status" value="1"/>
</dbReference>
<dbReference type="AlphaFoldDB" id="A0A1W0B7R8"/>
<evidence type="ECO:0000259" key="4">
    <source>
        <dbReference type="PROSITE" id="PS51118"/>
    </source>
</evidence>
<protein>
    <submittedName>
        <fullName evidence="5">Transcriptional regulator</fullName>
    </submittedName>
</protein>
<keyword evidence="3" id="KW-0804">Transcription</keyword>
<dbReference type="InterPro" id="IPR036388">
    <property type="entry name" value="WH-like_DNA-bd_sf"/>
</dbReference>
<comment type="caution">
    <text evidence="5">The sequence shown here is derived from an EMBL/GenBank/DDBJ whole genome shotgun (WGS) entry which is preliminary data.</text>
</comment>
<dbReference type="Gene3D" id="1.10.10.10">
    <property type="entry name" value="Winged helix-like DNA-binding domain superfamily/Winged helix DNA-binding domain"/>
    <property type="match status" value="1"/>
</dbReference>
<dbReference type="OrthoDB" id="5183359at2"/>
<evidence type="ECO:0000256" key="3">
    <source>
        <dbReference type="ARBA" id="ARBA00023163"/>
    </source>
</evidence>
<dbReference type="Pfam" id="PF01638">
    <property type="entry name" value="HxlR"/>
    <property type="match status" value="1"/>
</dbReference>
<keyword evidence="2" id="KW-0238">DNA-binding</keyword>
<feature type="domain" description="HTH hxlR-type" evidence="4">
    <location>
        <begin position="11"/>
        <end position="110"/>
    </location>
</feature>
<sequence length="157" mass="17838">MRETNLAHMDCSIARTVEIIGDRWTLMIVRSMFAFKGLHRFDELRTELGISTNILADRLESLIEHGVVEQRRYSEKPPRHEYHLTTAGKDLLPVILALLRWGDTYLMSEQGPPVLLRHTDCDHDTLPYLACSHCHKPIAPRAILGRDAPSRSAGTGR</sequence>
<dbReference type="EMBL" id="MUMY01000027">
    <property type="protein sequence ID" value="ONM46295.1"/>
    <property type="molecule type" value="Genomic_DNA"/>
</dbReference>
<keyword evidence="6" id="KW-1185">Reference proteome</keyword>
<keyword evidence="1" id="KW-0805">Transcription regulation</keyword>
<dbReference type="GO" id="GO:0003677">
    <property type="term" value="F:DNA binding"/>
    <property type="evidence" value="ECO:0007669"/>
    <property type="project" value="UniProtKB-KW"/>
</dbReference>
<dbReference type="Proteomes" id="UP000188836">
    <property type="component" value="Unassembled WGS sequence"/>
</dbReference>
<dbReference type="STRING" id="1538463.B0T36_19820"/>